<evidence type="ECO:0000313" key="1">
    <source>
        <dbReference type="EMBL" id="KAG6583359.1"/>
    </source>
</evidence>
<reference evidence="1 2" key="1">
    <citation type="journal article" date="2021" name="Hortic Res">
        <title>The domestication of Cucurbita argyrosperma as revealed by the genome of its wild relative.</title>
        <authorList>
            <person name="Barrera-Redondo J."/>
            <person name="Sanchez-de la Vega G."/>
            <person name="Aguirre-Liguori J.A."/>
            <person name="Castellanos-Morales G."/>
            <person name="Gutierrez-Guerrero Y.T."/>
            <person name="Aguirre-Dugua X."/>
            <person name="Aguirre-Planter E."/>
            <person name="Tenaillon M.I."/>
            <person name="Lira-Saade R."/>
            <person name="Eguiarte L.E."/>
        </authorList>
    </citation>
    <scope>NUCLEOTIDE SEQUENCE [LARGE SCALE GENOMIC DNA]</scope>
    <source>
        <strain evidence="1">JBR-2021</strain>
    </source>
</reference>
<dbReference type="EMBL" id="JAGKQH010000013">
    <property type="protein sequence ID" value="KAG6583359.1"/>
    <property type="molecule type" value="Genomic_DNA"/>
</dbReference>
<proteinExistence type="predicted"/>
<evidence type="ECO:0000313" key="2">
    <source>
        <dbReference type="Proteomes" id="UP000685013"/>
    </source>
</evidence>
<protein>
    <submittedName>
        <fullName evidence="1">Uncharacterized protein</fullName>
    </submittedName>
</protein>
<dbReference type="AlphaFoldDB" id="A0AAV6MLU9"/>
<gene>
    <name evidence="1" type="ORF">SDJN03_19291</name>
</gene>
<comment type="caution">
    <text evidence="1">The sequence shown here is derived from an EMBL/GenBank/DDBJ whole genome shotgun (WGS) entry which is preliminary data.</text>
</comment>
<sequence>MNQAKCDFSRNCAIDPERNVEQYPQQGNTRDQHVILSCSCTQSSEKKNEVDVLKGGSVLLIWVFEFIGTTFSTFNSFQTQSSSFDLI</sequence>
<organism evidence="1 2">
    <name type="scientific">Cucurbita argyrosperma subsp. sororia</name>
    <dbReference type="NCBI Taxonomy" id="37648"/>
    <lineage>
        <taxon>Eukaryota</taxon>
        <taxon>Viridiplantae</taxon>
        <taxon>Streptophyta</taxon>
        <taxon>Embryophyta</taxon>
        <taxon>Tracheophyta</taxon>
        <taxon>Spermatophyta</taxon>
        <taxon>Magnoliopsida</taxon>
        <taxon>eudicotyledons</taxon>
        <taxon>Gunneridae</taxon>
        <taxon>Pentapetalae</taxon>
        <taxon>rosids</taxon>
        <taxon>fabids</taxon>
        <taxon>Cucurbitales</taxon>
        <taxon>Cucurbitaceae</taxon>
        <taxon>Cucurbiteae</taxon>
        <taxon>Cucurbita</taxon>
    </lineage>
</organism>
<keyword evidence="2" id="KW-1185">Reference proteome</keyword>
<feature type="non-terminal residue" evidence="1">
    <location>
        <position position="1"/>
    </location>
</feature>
<dbReference type="Proteomes" id="UP000685013">
    <property type="component" value="Chromosome 13"/>
</dbReference>
<name>A0AAV6MLU9_9ROSI</name>
<accession>A0AAV6MLU9</accession>